<keyword evidence="6" id="KW-1185">Reference proteome</keyword>
<dbReference type="InterPro" id="IPR001647">
    <property type="entry name" value="HTH_TetR"/>
</dbReference>
<evidence type="ECO:0000256" key="3">
    <source>
        <dbReference type="SAM" id="MobiDB-lite"/>
    </source>
</evidence>
<keyword evidence="1 2" id="KW-0238">DNA-binding</keyword>
<dbReference type="PANTHER" id="PTHR30055">
    <property type="entry name" value="HTH-TYPE TRANSCRIPTIONAL REGULATOR RUTR"/>
    <property type="match status" value="1"/>
</dbReference>
<evidence type="ECO:0000313" key="5">
    <source>
        <dbReference type="EMBL" id="MRX83600.1"/>
    </source>
</evidence>
<organism evidence="5 6">
    <name type="scientific">Eggerthella guodeyinii</name>
    <dbReference type="NCBI Taxonomy" id="2690837"/>
    <lineage>
        <taxon>Bacteria</taxon>
        <taxon>Bacillati</taxon>
        <taxon>Actinomycetota</taxon>
        <taxon>Coriobacteriia</taxon>
        <taxon>Eggerthellales</taxon>
        <taxon>Eggerthellaceae</taxon>
        <taxon>Eggerthella</taxon>
    </lineage>
</organism>
<dbReference type="Pfam" id="PF00440">
    <property type="entry name" value="TetR_N"/>
    <property type="match status" value="1"/>
</dbReference>
<name>A0A6N7RSC9_9ACTN</name>
<feature type="region of interest" description="Disordered" evidence="3">
    <location>
        <begin position="1"/>
        <end position="45"/>
    </location>
</feature>
<dbReference type="PANTHER" id="PTHR30055:SF146">
    <property type="entry name" value="HTH-TYPE TRANSCRIPTIONAL DUAL REGULATOR CECR"/>
    <property type="match status" value="1"/>
</dbReference>
<sequence length="256" mass="27828">MDARRDGVHAQSCHGRLPGHRRSAAGGELARPPRRRRAPVTARRNTKEAVAKAALRLFAEHGYDGVSMRDIAAAVDVKPASLYKHFSGKQALFDAVVERMDAAYERFAASLGTPSGEVPQLAGAYAALPIGAIEDMAEAQFRYWTQDEEAVLYRRLLTREQYRDAAMGALYRGRFADGPIAYQAALFDGMVQAGAFAPGDGRLMALEFFAPLMTLMQMHDGCEDDAARARVASLVRAHVERFGRAHAPAAPGGALR</sequence>
<feature type="DNA-binding region" description="H-T-H motif" evidence="2">
    <location>
        <begin position="67"/>
        <end position="86"/>
    </location>
</feature>
<comment type="caution">
    <text evidence="5">The sequence shown here is derived from an EMBL/GenBank/DDBJ whole genome shotgun (WGS) entry which is preliminary data.</text>
</comment>
<gene>
    <name evidence="5" type="ORF">GJG86_14045</name>
</gene>
<dbReference type="Gene3D" id="1.10.357.10">
    <property type="entry name" value="Tetracycline Repressor, domain 2"/>
    <property type="match status" value="1"/>
</dbReference>
<dbReference type="GO" id="GO:0003700">
    <property type="term" value="F:DNA-binding transcription factor activity"/>
    <property type="evidence" value="ECO:0007669"/>
    <property type="project" value="TreeGrafter"/>
</dbReference>
<dbReference type="Proteomes" id="UP000438093">
    <property type="component" value="Unassembled WGS sequence"/>
</dbReference>
<feature type="domain" description="HTH tetR-type" evidence="4">
    <location>
        <begin position="44"/>
        <end position="104"/>
    </location>
</feature>
<dbReference type="GO" id="GO:0000976">
    <property type="term" value="F:transcription cis-regulatory region binding"/>
    <property type="evidence" value="ECO:0007669"/>
    <property type="project" value="TreeGrafter"/>
</dbReference>
<evidence type="ECO:0000256" key="1">
    <source>
        <dbReference type="ARBA" id="ARBA00023125"/>
    </source>
</evidence>
<evidence type="ECO:0000256" key="2">
    <source>
        <dbReference type="PROSITE-ProRule" id="PRU00335"/>
    </source>
</evidence>
<dbReference type="EMBL" id="VTFY01000013">
    <property type="protein sequence ID" value="MRX83600.1"/>
    <property type="molecule type" value="Genomic_DNA"/>
</dbReference>
<evidence type="ECO:0000259" key="4">
    <source>
        <dbReference type="PROSITE" id="PS50977"/>
    </source>
</evidence>
<dbReference type="SUPFAM" id="SSF46689">
    <property type="entry name" value="Homeodomain-like"/>
    <property type="match status" value="1"/>
</dbReference>
<dbReference type="PROSITE" id="PS50977">
    <property type="entry name" value="HTH_TETR_2"/>
    <property type="match status" value="1"/>
</dbReference>
<dbReference type="InterPro" id="IPR009057">
    <property type="entry name" value="Homeodomain-like_sf"/>
</dbReference>
<proteinExistence type="predicted"/>
<evidence type="ECO:0000313" key="6">
    <source>
        <dbReference type="Proteomes" id="UP000438093"/>
    </source>
</evidence>
<protein>
    <submittedName>
        <fullName evidence="5">TetR family transcriptional regulator</fullName>
    </submittedName>
</protein>
<dbReference type="AlphaFoldDB" id="A0A6N7RSC9"/>
<dbReference type="PRINTS" id="PR00455">
    <property type="entry name" value="HTHTETR"/>
</dbReference>
<reference evidence="6" key="1">
    <citation type="submission" date="2019-08" db="EMBL/GenBank/DDBJ databases">
        <title>Arthrobacter sp. nov., isolated from plateau pika and Tibetan wild ass.</title>
        <authorList>
            <person name="Ge Y."/>
        </authorList>
    </citation>
    <scope>NUCLEOTIDE SEQUENCE [LARGE SCALE GENOMIC DNA]</scope>
    <source>
        <strain evidence="6">HF-4214</strain>
    </source>
</reference>
<accession>A0A6N7RSC9</accession>
<dbReference type="InterPro" id="IPR050109">
    <property type="entry name" value="HTH-type_TetR-like_transc_reg"/>
</dbReference>